<dbReference type="PANTHER" id="PTHR43163:SF6">
    <property type="entry name" value="DIPEPTIDE TRANSPORT SYSTEM PERMEASE PROTEIN DPPB-RELATED"/>
    <property type="match status" value="1"/>
</dbReference>
<dbReference type="EMBL" id="VUNH01000002">
    <property type="protein sequence ID" value="MST54986.1"/>
    <property type="molecule type" value="Genomic_DNA"/>
</dbReference>
<keyword evidence="6 7" id="KW-0472">Membrane</keyword>
<dbReference type="PROSITE" id="PS50928">
    <property type="entry name" value="ABC_TM1"/>
    <property type="match status" value="1"/>
</dbReference>
<dbReference type="SUPFAM" id="SSF161098">
    <property type="entry name" value="MetI-like"/>
    <property type="match status" value="1"/>
</dbReference>
<evidence type="ECO:0000256" key="3">
    <source>
        <dbReference type="ARBA" id="ARBA00022475"/>
    </source>
</evidence>
<keyword evidence="4 7" id="KW-0812">Transmembrane</keyword>
<keyword evidence="5 7" id="KW-1133">Transmembrane helix</keyword>
<evidence type="ECO:0000259" key="8">
    <source>
        <dbReference type="PROSITE" id="PS50928"/>
    </source>
</evidence>
<feature type="transmembrane region" description="Helical" evidence="7">
    <location>
        <begin position="100"/>
        <end position="121"/>
    </location>
</feature>
<organism evidence="9 10">
    <name type="scientific">Pyramidobacter porci</name>
    <dbReference type="NCBI Taxonomy" id="2605789"/>
    <lineage>
        <taxon>Bacteria</taxon>
        <taxon>Thermotogati</taxon>
        <taxon>Synergistota</taxon>
        <taxon>Synergistia</taxon>
        <taxon>Synergistales</taxon>
        <taxon>Dethiosulfovibrionaceae</taxon>
        <taxon>Pyramidobacter</taxon>
    </lineage>
</organism>
<evidence type="ECO:0000313" key="9">
    <source>
        <dbReference type="EMBL" id="MST54986.1"/>
    </source>
</evidence>
<dbReference type="InterPro" id="IPR000515">
    <property type="entry name" value="MetI-like"/>
</dbReference>
<dbReference type="GO" id="GO:0055085">
    <property type="term" value="P:transmembrane transport"/>
    <property type="evidence" value="ECO:0007669"/>
    <property type="project" value="InterPro"/>
</dbReference>
<evidence type="ECO:0000256" key="4">
    <source>
        <dbReference type="ARBA" id="ARBA00022692"/>
    </source>
</evidence>
<name>A0A6L5Y9Q0_9BACT</name>
<dbReference type="CDD" id="cd06261">
    <property type="entry name" value="TM_PBP2"/>
    <property type="match status" value="1"/>
</dbReference>
<evidence type="ECO:0000256" key="5">
    <source>
        <dbReference type="ARBA" id="ARBA00022989"/>
    </source>
</evidence>
<feature type="transmembrane region" description="Helical" evidence="7">
    <location>
        <begin position="185"/>
        <end position="206"/>
    </location>
</feature>
<accession>A0A6L5Y9Q0</accession>
<evidence type="ECO:0000256" key="6">
    <source>
        <dbReference type="ARBA" id="ARBA00023136"/>
    </source>
</evidence>
<evidence type="ECO:0000256" key="7">
    <source>
        <dbReference type="RuleBase" id="RU363032"/>
    </source>
</evidence>
<dbReference type="Pfam" id="PF19300">
    <property type="entry name" value="BPD_transp_1_N"/>
    <property type="match status" value="1"/>
</dbReference>
<feature type="domain" description="ABC transmembrane type-1" evidence="8">
    <location>
        <begin position="96"/>
        <end position="307"/>
    </location>
</feature>
<dbReference type="PANTHER" id="PTHR43163">
    <property type="entry name" value="DIPEPTIDE TRANSPORT SYSTEM PERMEASE PROTEIN DPPB-RELATED"/>
    <property type="match status" value="1"/>
</dbReference>
<evidence type="ECO:0000256" key="1">
    <source>
        <dbReference type="ARBA" id="ARBA00004651"/>
    </source>
</evidence>
<dbReference type="Gene3D" id="1.10.3720.10">
    <property type="entry name" value="MetI-like"/>
    <property type="match status" value="1"/>
</dbReference>
<proteinExistence type="inferred from homology"/>
<evidence type="ECO:0000256" key="2">
    <source>
        <dbReference type="ARBA" id="ARBA00022448"/>
    </source>
</evidence>
<reference evidence="9 10" key="1">
    <citation type="submission" date="2019-08" db="EMBL/GenBank/DDBJ databases">
        <title>In-depth cultivation of the pig gut microbiome towards novel bacterial diversity and tailored functional studies.</title>
        <authorList>
            <person name="Wylensek D."/>
            <person name="Hitch T.C.A."/>
            <person name="Clavel T."/>
        </authorList>
    </citation>
    <scope>NUCLEOTIDE SEQUENCE [LARGE SCALE GENOMIC DNA]</scope>
    <source>
        <strain evidence="9 10">SM-530-WT-4B</strain>
    </source>
</reference>
<comment type="similarity">
    <text evidence="7">Belongs to the binding-protein-dependent transport system permease family.</text>
</comment>
<dbReference type="GO" id="GO:0005886">
    <property type="term" value="C:plasma membrane"/>
    <property type="evidence" value="ECO:0007669"/>
    <property type="project" value="UniProtKB-SubCell"/>
</dbReference>
<feature type="transmembrane region" description="Helical" evidence="7">
    <location>
        <begin position="241"/>
        <end position="263"/>
    </location>
</feature>
<dbReference type="Proteomes" id="UP000473699">
    <property type="component" value="Unassembled WGS sequence"/>
</dbReference>
<evidence type="ECO:0000313" key="10">
    <source>
        <dbReference type="Proteomes" id="UP000473699"/>
    </source>
</evidence>
<feature type="transmembrane region" description="Helical" evidence="7">
    <location>
        <begin position="291"/>
        <end position="314"/>
    </location>
</feature>
<keyword evidence="10" id="KW-1185">Reference proteome</keyword>
<dbReference type="InterPro" id="IPR045621">
    <property type="entry name" value="BPD_transp_1_N"/>
</dbReference>
<comment type="subcellular location">
    <subcellularLocation>
        <location evidence="1 7">Cell membrane</location>
        <topology evidence="1 7">Multi-pass membrane protein</topology>
    </subcellularLocation>
</comment>
<sequence length="325" mass="35886">MRKNWLLRRVLASLAVLAAVLVLNFVLFRVMPGDAVSAIIDPNFSPQAKERLRELYGLERPLLEQFFMYLKQTLTFRFGLSFLSRKPVWDELLSRLPGTLILMSLAMFCSAALGVWLGVKAAVKRGSWLERTVLRVGAVMSSFPGFFVQLVLLMLLAHDFPIFPLRGSLSVPAPSGGWALLADRAWHLALPVLSLTLMGFGGWALYVRNLMVRALGEDYVLMARARGLTKRRVIYGHAFRTILPPLVTILLMSVPGLVSGAVITETVFSLRGVGSFLLEALSGHDYPAAGASFYLLALITVVCNLLADVVYGLVDPRVRLEGVNR</sequence>
<feature type="transmembrane region" description="Helical" evidence="7">
    <location>
        <begin position="133"/>
        <end position="157"/>
    </location>
</feature>
<keyword evidence="2 7" id="KW-0813">Transport</keyword>
<protein>
    <submittedName>
        <fullName evidence="9">ABC transporter permease</fullName>
    </submittedName>
</protein>
<dbReference type="AlphaFoldDB" id="A0A6L5Y9Q0"/>
<keyword evidence="3" id="KW-1003">Cell membrane</keyword>
<dbReference type="RefSeq" id="WP_154528093.1">
    <property type="nucleotide sequence ID" value="NZ_VUNH01000002.1"/>
</dbReference>
<dbReference type="InterPro" id="IPR035906">
    <property type="entry name" value="MetI-like_sf"/>
</dbReference>
<gene>
    <name evidence="9" type="ORF">FYJ74_02830</name>
</gene>
<comment type="caution">
    <text evidence="9">The sequence shown here is derived from an EMBL/GenBank/DDBJ whole genome shotgun (WGS) entry which is preliminary data.</text>
</comment>
<dbReference type="Pfam" id="PF00528">
    <property type="entry name" value="BPD_transp_1"/>
    <property type="match status" value="1"/>
</dbReference>